<organism evidence="7 8">
    <name type="scientific">Chryseobacterium shigense</name>
    <dbReference type="NCBI Taxonomy" id="297244"/>
    <lineage>
        <taxon>Bacteria</taxon>
        <taxon>Pseudomonadati</taxon>
        <taxon>Bacteroidota</taxon>
        <taxon>Flavobacteriia</taxon>
        <taxon>Flavobacteriales</taxon>
        <taxon>Weeksellaceae</taxon>
        <taxon>Chryseobacterium group</taxon>
        <taxon>Chryseobacterium</taxon>
    </lineage>
</organism>
<dbReference type="NCBIfam" id="TIGR01733">
    <property type="entry name" value="AA-adenyl-dom"/>
    <property type="match status" value="2"/>
</dbReference>
<dbReference type="CDD" id="cd05930">
    <property type="entry name" value="A_NRPS"/>
    <property type="match status" value="3"/>
</dbReference>
<dbReference type="GO" id="GO:0003824">
    <property type="term" value="F:catalytic activity"/>
    <property type="evidence" value="ECO:0007669"/>
    <property type="project" value="InterPro"/>
</dbReference>
<comment type="cofactor">
    <cofactor evidence="1">
        <name>pantetheine 4'-phosphate</name>
        <dbReference type="ChEBI" id="CHEBI:47942"/>
    </cofactor>
</comment>
<protein>
    <submittedName>
        <fullName evidence="7">Non-ribosomal peptide synthase domain TIGR01720/amino acid adenylation domain-containing protein</fullName>
    </submittedName>
</protein>
<dbReference type="GO" id="GO:0044550">
    <property type="term" value="P:secondary metabolite biosynthetic process"/>
    <property type="evidence" value="ECO:0007669"/>
    <property type="project" value="UniProtKB-ARBA"/>
</dbReference>
<evidence type="ECO:0000313" key="7">
    <source>
        <dbReference type="EMBL" id="SIS62458.1"/>
    </source>
</evidence>
<evidence type="ECO:0000256" key="5">
    <source>
        <dbReference type="ARBA" id="ARBA00022737"/>
    </source>
</evidence>
<dbReference type="FunFam" id="3.40.50.980:FF:000001">
    <property type="entry name" value="Non-ribosomal peptide synthetase"/>
    <property type="match status" value="2"/>
</dbReference>
<dbReference type="Gene3D" id="2.30.38.10">
    <property type="entry name" value="Luciferase, Domain 3"/>
    <property type="match status" value="3"/>
</dbReference>
<dbReference type="InterPro" id="IPR045851">
    <property type="entry name" value="AMP-bd_C_sf"/>
</dbReference>
<dbReference type="FunFam" id="3.30.300.30:FF:000010">
    <property type="entry name" value="Enterobactin synthetase component F"/>
    <property type="match status" value="3"/>
</dbReference>
<dbReference type="Gene3D" id="1.10.1200.10">
    <property type="entry name" value="ACP-like"/>
    <property type="match status" value="3"/>
</dbReference>
<name>A0A1N7KLL5_9FLAO</name>
<dbReference type="PANTHER" id="PTHR45527:SF1">
    <property type="entry name" value="FATTY ACID SYNTHASE"/>
    <property type="match status" value="1"/>
</dbReference>
<dbReference type="InterPro" id="IPR023213">
    <property type="entry name" value="CAT-like_dom_sf"/>
</dbReference>
<dbReference type="FunFam" id="3.40.50.12780:FF:000012">
    <property type="entry name" value="Non-ribosomal peptide synthetase"/>
    <property type="match status" value="2"/>
</dbReference>
<keyword evidence="5" id="KW-0677">Repeat</keyword>
<dbReference type="InterPro" id="IPR020806">
    <property type="entry name" value="PKS_PP-bd"/>
</dbReference>
<keyword evidence="3" id="KW-0596">Phosphopantetheine</keyword>
<evidence type="ECO:0000259" key="6">
    <source>
        <dbReference type="PROSITE" id="PS50075"/>
    </source>
</evidence>
<dbReference type="Pfam" id="PF00501">
    <property type="entry name" value="AMP-binding"/>
    <property type="match status" value="4"/>
</dbReference>
<accession>A0A1N7KLL5</accession>
<feature type="non-terminal residue" evidence="7">
    <location>
        <position position="3498"/>
    </location>
</feature>
<dbReference type="PROSITE" id="PS50075">
    <property type="entry name" value="CARRIER"/>
    <property type="match status" value="3"/>
</dbReference>
<dbReference type="GO" id="GO:0005737">
    <property type="term" value="C:cytoplasm"/>
    <property type="evidence" value="ECO:0007669"/>
    <property type="project" value="TreeGrafter"/>
</dbReference>
<dbReference type="PROSITE" id="PS00455">
    <property type="entry name" value="AMP_BINDING"/>
    <property type="match status" value="2"/>
</dbReference>
<keyword evidence="4" id="KW-0597">Phosphoprotein</keyword>
<dbReference type="Gene3D" id="3.30.559.30">
    <property type="entry name" value="Nonribosomal peptide synthetase, condensation domain"/>
    <property type="match status" value="4"/>
</dbReference>
<dbReference type="RefSeq" id="WP_076510751.1">
    <property type="nucleotide sequence ID" value="NZ_FTNY01000013.1"/>
</dbReference>
<dbReference type="Gene3D" id="3.40.50.980">
    <property type="match status" value="5"/>
</dbReference>
<dbReference type="CDD" id="cd19531">
    <property type="entry name" value="LCL_NRPS-like"/>
    <property type="match status" value="2"/>
</dbReference>
<dbReference type="InterPro" id="IPR020845">
    <property type="entry name" value="AMP-binding_CS"/>
</dbReference>
<dbReference type="PANTHER" id="PTHR45527">
    <property type="entry name" value="NONRIBOSOMAL PEPTIDE SYNTHETASE"/>
    <property type="match status" value="1"/>
</dbReference>
<feature type="domain" description="Carrier" evidence="6">
    <location>
        <begin position="1357"/>
        <end position="1434"/>
    </location>
</feature>
<dbReference type="NCBIfam" id="NF003417">
    <property type="entry name" value="PRK04813.1"/>
    <property type="match status" value="4"/>
</dbReference>
<dbReference type="SUPFAM" id="SSF52777">
    <property type="entry name" value="CoA-dependent acyltransferases"/>
    <property type="match status" value="8"/>
</dbReference>
<evidence type="ECO:0000256" key="3">
    <source>
        <dbReference type="ARBA" id="ARBA00022450"/>
    </source>
</evidence>
<dbReference type="InterPro" id="IPR010071">
    <property type="entry name" value="AA_adenyl_dom"/>
</dbReference>
<keyword evidence="8" id="KW-1185">Reference proteome</keyword>
<dbReference type="FunFam" id="1.10.1200.10:FF:000005">
    <property type="entry name" value="Nonribosomal peptide synthetase 1"/>
    <property type="match status" value="2"/>
</dbReference>
<dbReference type="InterPro" id="IPR025110">
    <property type="entry name" value="AMP-bd_C"/>
</dbReference>
<feature type="domain" description="Carrier" evidence="6">
    <location>
        <begin position="2417"/>
        <end position="2494"/>
    </location>
</feature>
<sequence length="3498" mass="396054">SLLYGNELHLLDEDMKKDADAISRYLVSHEIAYTYLPPVMLSVLPRVSYPFLKGLLYAGEPCDYETGKYWSEEKVLYNLYGPTEATIYATYKQVEHGDVHLIGRPLGNSSAYVLDASHRLVPVGVVGELHLGGMGIARGYLNRADLTEERFIANPFQTKEQKENGENGRLYSTGDLVRWLPDGNIEYIGRNDFQVKIRGYRIELGEIENRLSQYPGVKQSVVLAKENNAGMKYLAGYYVSAGELDNELLTEYLSSSLPEYMVPSVFVHLTSLPLTINGKLDRKQLPEPEFSGDREYTGPENEQQKNLCKIYGEILGVAPEHIGIHDDFFRLGGNSIMAIKLISKIKQEMDIQVNVAMVFSHKTVASLSHILNGENNQAEEIVINPVIVSSPEEQRLSFAQERLWFIETYEGGSNAYNIPMIFMLGENVQMELLQQSFETLTQRHEVLRSLIRTTKDGEGYQVITGQELPIYTGKVDSRKELDEAINHAANKVFHLEEELPVSINIFNLENRNYLSVVIHHIAFDGWSTDIFIRELCSIYQSLSEGKNPDLPELKIQYKDFALWQRDYLTGERLDQQIVYWKNKLDGFQTLDLPLDLKRPAHISYAGATQYFDLPADLVSELRNLSKDLGVSLYSMMLSGYYLMLSAYSGQDDIVVGSPVANRHHVGLENIIGFFVNTLALREKINPDQKVKDFILQVSESVTEAQSHQDLPFEKLVEELGVEQDMSRHRVFQVMFGLQSFDGGTSFKNHEAVLQPFDGNIDYQSAKFDLTMMIDDHGDVIRGIFNYAVSLFSNETIRRMMDSYLFFLKQLVNIGNRTENNSIKNLTLITKEDHQKITGEWNTAGIAYPEEKTIHQLFEDQVEKTPDQIAVVYQNNKLSYRELNQKANQLAHYLIENYKLTSDDLIPLCLERSEDMLIAVLAVLKTGAAYVPMDPAYPADRIKHILDETGAKIVLTQERTLEKVRRLDHVTGISIDEETFRTFTGKIDPKNPVTTTQPNHLAYVIYTSGTTGMPKGVMIEHRNVVNVVNQVRDAYGFSEGEKITAYTSYVFDVSVSEFFNTLLFGNELHLLDEVTKKDADSISRYLLDHQIAYAYLPPVMLSVLPKIKYPNLKGLLYAGEPCDYETGKYWSEQTLLYNLYGPTEATIYATYKQVYHGDVHLIGRPVGNASAYVLDNLYRPVPVGAVGELYIGGDGIARGYLNRPDLTAERFISNPFQTQVQKSRGKNNIIYKTGDLVRYLSNGDLEYLGRNDFQVKIRGYRIELGEIETALLGYPGIRQAVVLAKENTAGMKYLAGYYVSDAPIESSVLSEFLAESLPEYMVPNAYVYLEYLPLTMNGKLDRRQLPEPEFTASMEYAAPENELQEKLCHIYGEILGINTDTIGIHDDFFKLGGNSIMAIKLISKIRNQLDFQIQVASVFSHKTIASLSSVLESDSTVNEQLIIVPIVFSSPEEQRLSFAQERLWFIETFEGGSSAYNIPMAFSLGEKIRLDFLQKSIESVLMRHEVLRSVIRTTEKGMSYQVVTDLIPEFTITEVETREELEENINRSANKIFRLEQELPLDINVFKLKEHYYLSVVVHHIAFDGWSIDVFLKEIQAVYEALVAGKDSLLPNLKIQYKDFALWQRNYLTGDVLEKQINYWKKTLDGLESLNLPLDHKRPPYISYEGGSIYFNLSSETGSGLRKLSKDLGISLNSVMLGGYYLMLSAYSGQNDIVLGSPIANRHHAGLEDMIGFFVNTLALRQTIDPEQSLKDFILQVSRSVTEAQSHQDLPFEKLVEELGVEQDTSRHPVFQVMFGLQSFGRNSDDHETLFYPFEGEIDYQAAKFDLTTMIDDGEENIRGMFNYAVSLFNGDTIIKLKDTYVLLLEQLAQMSDAEAKNTRINDLHLLEEGDYKKMTEDWNNTVSDYSSEKTIHRLFEDQVLKTPDQIAVVYQDIKLSYKDLNEKANRLANYLIQTYNLQPDDIIPLCLDRSEEMLIAMLGVLKSGAAYAPMDPSYPADRIKHILQDTEAKLVLGQESTAEKLEDVGVDFVALDEVNIKVQLELTNSSNPVTLVNSDNLAYVIYTSGTTGLPKGVMIEHKGVSNLIKQFAKDLDLISEGTASKNCLWYANYVFDAHVWELYPVITHGHSIYLLDKEKQTDIAALQQYIETNHIRIATIPPVLLTKDYILPLEKLVVAGDVTNPQLMALYQAEGVDIINAYGPTEGTVCATLHHYNEDGNPLNIGGPIGNMTSYVLDNHMRSVPVGAVGELYIGGAGIARGYLNRPDLTEERFLENPFQTLSQKGKGENSRLYKTGDLVRWLANGELEYVGRNDFQVKIRGYRIELGEIENTLLHYPSIRQVAVLAKENKAGLKYLAGFYVSDAEIDSNLLSEYLSESLPEYMVPSAFVHLTALPLTINGKLDRRQLPEPEFTGSKDYIAPKTDLQAKLCQIYGDVLGLDVAGISIEDDFFRLGGDSIISIQLVGRIRQQLEVRLSVKEVFTARSVSSLSLLIEEKKQTKGEHILSEQGILEGGVSLLPVQEWFFSQKEQGYLVDFNHWNQAFLINVPELDKELLATSIHHLVERHDALRLQYRREDGKSIQQYGKPEIPSVNYLDASGLNPEELSHVFTEWQSGFDIENGPLYQIGYISGYADGSARIYFALHHLIIDAVSWRIITEDLKNIYQSLEKGDTEYITGHVKGTSYRQWVEAVRSYKTENPESRAQELLYWNTTAETVESNNTTLSRFIGKDYHHGHLILSKEMTGLLIRKTHHAYHTQINDLLLSALSLSLSGLTGEESHSILLESHGREEVFGNLDITETVGWFTTMYPLLLEKGKDLSDTVVLTKESLRRIPNNGVGYGSLVGYTEISLPKISFNYLGQLDQEDLSGEKSWFIAAEDSGLGVGINNRDSHYISINGAVVDGQLRFGVTGYLSEEEINHFSERLKANIETIVDQLSKESKSILTPSDIDYIVEQEQLFGIQEKGEIEGIYLANSLQEGFVYHALNQGDEDDAYRVQLMWDYHSNINEEKLKESWKCTQAAYPSLRLRFDWNDEIVQIIDKEGEVDWRYQDISGMSKEAQETLIGEITQKDRFEVYDLTRGSLFRVYLFKRGDRHYSCLFSNHHAILDGWSMPVILNSIHDHYLSQLKGEALSPAADSAYALTQQYLQSHKEDSAEFWNSYMSLLEDQEDLSSLVKEDQRHIDLGTYRHIQDHQHIKMQIVGDQYHRLKTFTKEHGFTVNAVLQYLWHKQLNIYSGLGTSVVGTTVSGRSLPVDGIESSAGLYINTLPLIVSHEDGRVVDQITEIQNRISELNTHSDTNLAALHHDGRRIFSSLFVYENYPVPKGGEGNELGFVFMDSVEKLDYPLGIMASEQGDSVTVKINYEGVLFEEQTMQQLIEGMETLLDQILKNKKITSDKLTYASDNQIKIIQSWNVIASVDSDKTLPELFESQAARTPDAIALVYGEVKLSYKELNERSNRLANYLIKTHALQPDDLVPLCLERSEHMLIAILGVLKSGAAYVP</sequence>
<dbReference type="InterPro" id="IPR009081">
    <property type="entry name" value="PP-bd_ACP"/>
</dbReference>
<dbReference type="InterPro" id="IPR001242">
    <property type="entry name" value="Condensation_dom"/>
</dbReference>
<gene>
    <name evidence="7" type="ORF">SAMN05421639_1131</name>
</gene>
<dbReference type="InterPro" id="IPR036736">
    <property type="entry name" value="ACP-like_sf"/>
</dbReference>
<dbReference type="Gene3D" id="3.30.300.30">
    <property type="match status" value="3"/>
</dbReference>
<dbReference type="FunFam" id="2.30.38.10:FF:000001">
    <property type="entry name" value="Non-ribosomal peptide synthetase PvdI"/>
    <property type="match status" value="3"/>
</dbReference>
<dbReference type="Pfam" id="PF00550">
    <property type="entry name" value="PP-binding"/>
    <property type="match status" value="3"/>
</dbReference>
<dbReference type="Pfam" id="PF00668">
    <property type="entry name" value="Condensation"/>
    <property type="match status" value="4"/>
</dbReference>
<feature type="domain" description="Carrier" evidence="6">
    <location>
        <begin position="298"/>
        <end position="375"/>
    </location>
</feature>
<dbReference type="EMBL" id="FTNY01000013">
    <property type="protein sequence ID" value="SIS62458.1"/>
    <property type="molecule type" value="Genomic_DNA"/>
</dbReference>
<dbReference type="InterPro" id="IPR000873">
    <property type="entry name" value="AMP-dep_synth/lig_dom"/>
</dbReference>
<reference evidence="8" key="1">
    <citation type="submission" date="2017-01" db="EMBL/GenBank/DDBJ databases">
        <authorList>
            <person name="Varghese N."/>
            <person name="Submissions S."/>
        </authorList>
    </citation>
    <scope>NUCLEOTIDE SEQUENCE [LARGE SCALE GENOMIC DNA]</scope>
    <source>
        <strain evidence="8">DSM 17126</strain>
    </source>
</reference>
<dbReference type="SMART" id="SM00823">
    <property type="entry name" value="PKS_PP"/>
    <property type="match status" value="3"/>
</dbReference>
<dbReference type="PROSITE" id="PS00012">
    <property type="entry name" value="PHOSPHOPANTETHEINE"/>
    <property type="match status" value="3"/>
</dbReference>
<dbReference type="SUPFAM" id="SSF47336">
    <property type="entry name" value="ACP-like"/>
    <property type="match status" value="3"/>
</dbReference>
<proteinExistence type="inferred from homology"/>
<evidence type="ECO:0000256" key="4">
    <source>
        <dbReference type="ARBA" id="ARBA00022553"/>
    </source>
</evidence>
<evidence type="ECO:0000313" key="8">
    <source>
        <dbReference type="Proteomes" id="UP000186373"/>
    </source>
</evidence>
<dbReference type="Gene3D" id="3.40.50.12780">
    <property type="entry name" value="N-terminal domain of ligase-like"/>
    <property type="match status" value="1"/>
</dbReference>
<dbReference type="Proteomes" id="UP000186373">
    <property type="component" value="Unassembled WGS sequence"/>
</dbReference>
<dbReference type="InterPro" id="IPR006162">
    <property type="entry name" value="Ppantetheine_attach_site"/>
</dbReference>
<dbReference type="InterPro" id="IPR010060">
    <property type="entry name" value="NRPS_synth"/>
</dbReference>
<evidence type="ECO:0000256" key="1">
    <source>
        <dbReference type="ARBA" id="ARBA00001957"/>
    </source>
</evidence>
<dbReference type="Gene3D" id="3.30.559.10">
    <property type="entry name" value="Chloramphenicol acetyltransferase-like domain"/>
    <property type="match status" value="4"/>
</dbReference>
<dbReference type="GO" id="GO:0043041">
    <property type="term" value="P:amino acid activation for nonribosomal peptide biosynthetic process"/>
    <property type="evidence" value="ECO:0007669"/>
    <property type="project" value="TreeGrafter"/>
</dbReference>
<dbReference type="InterPro" id="IPR042099">
    <property type="entry name" value="ANL_N_sf"/>
</dbReference>
<dbReference type="GO" id="GO:0031177">
    <property type="term" value="F:phosphopantetheine binding"/>
    <property type="evidence" value="ECO:0007669"/>
    <property type="project" value="InterPro"/>
</dbReference>
<feature type="non-terminal residue" evidence="7">
    <location>
        <position position="1"/>
    </location>
</feature>
<dbReference type="NCBIfam" id="TIGR01720">
    <property type="entry name" value="NRPS-para261"/>
    <property type="match status" value="1"/>
</dbReference>
<dbReference type="Pfam" id="PF13193">
    <property type="entry name" value="AMP-binding_C"/>
    <property type="match status" value="3"/>
</dbReference>
<comment type="similarity">
    <text evidence="2">Belongs to the ATP-dependent AMP-binding enzyme family.</text>
</comment>
<evidence type="ECO:0000256" key="2">
    <source>
        <dbReference type="ARBA" id="ARBA00006432"/>
    </source>
</evidence>
<dbReference type="SUPFAM" id="SSF56801">
    <property type="entry name" value="Acetyl-CoA synthetase-like"/>
    <property type="match status" value="4"/>
</dbReference>